<feature type="binding site" evidence="5">
    <location>
        <position position="98"/>
    </location>
    <ligand>
        <name>FMN</name>
        <dbReference type="ChEBI" id="CHEBI:58210"/>
    </ligand>
</feature>
<feature type="binding site" evidence="5">
    <location>
        <position position="73"/>
    </location>
    <ligand>
        <name>FMN</name>
        <dbReference type="ChEBI" id="CHEBI:58210"/>
    </ligand>
</feature>
<evidence type="ECO:0000256" key="3">
    <source>
        <dbReference type="ARBA" id="ARBA00022643"/>
    </source>
</evidence>
<dbReference type="Proteomes" id="UP000681317">
    <property type="component" value="Chromosome"/>
</dbReference>
<dbReference type="Pfam" id="PF10590">
    <property type="entry name" value="PNP_phzG_C"/>
    <property type="match status" value="1"/>
</dbReference>
<keyword evidence="4 5" id="KW-0560">Oxidoreductase</keyword>
<keyword evidence="2 5" id="KW-0285">Flavoprotein</keyword>
<evidence type="ECO:0000313" key="8">
    <source>
        <dbReference type="EMBL" id="BCT92813.1"/>
    </source>
</evidence>
<dbReference type="InterPro" id="IPR019740">
    <property type="entry name" value="Pyridox_Oxase_CS"/>
</dbReference>
<reference evidence="8 9" key="1">
    <citation type="submission" date="2021-03" db="EMBL/GenBank/DDBJ databases">
        <title>Complete Genome Sequences of Two Lysobacter Strains Isolated from Sea Water (Lysobacter caseinilyticus) and Soil (Lysobacter helvus) in South Korea.</title>
        <authorList>
            <person name="Watanabe Y."/>
            <person name="Arakawa K."/>
        </authorList>
    </citation>
    <scope>NUCLEOTIDE SEQUENCE [LARGE SCALE GENOMIC DNA]</scope>
    <source>
        <strain evidence="8 9">KVB24</strain>
    </source>
</reference>
<dbReference type="NCBIfam" id="NF004231">
    <property type="entry name" value="PRK05679.1"/>
    <property type="match status" value="1"/>
</dbReference>
<name>A0ABM7Q671_9GAMM</name>
<comment type="catalytic activity">
    <reaction evidence="5">
        <text>pyridoxamine 5'-phosphate + O2 + H2O = pyridoxal 5'-phosphate + H2O2 + NH4(+)</text>
        <dbReference type="Rhea" id="RHEA:15817"/>
        <dbReference type="ChEBI" id="CHEBI:15377"/>
        <dbReference type="ChEBI" id="CHEBI:15379"/>
        <dbReference type="ChEBI" id="CHEBI:16240"/>
        <dbReference type="ChEBI" id="CHEBI:28938"/>
        <dbReference type="ChEBI" id="CHEBI:58451"/>
        <dbReference type="ChEBI" id="CHEBI:597326"/>
        <dbReference type="EC" id="1.4.3.5"/>
    </reaction>
</comment>
<evidence type="ECO:0000256" key="4">
    <source>
        <dbReference type="ARBA" id="ARBA00023002"/>
    </source>
</evidence>
<comment type="pathway">
    <text evidence="5">Cofactor metabolism; pyridoxal 5'-phosphate salvage; pyridoxal 5'-phosphate from pyridoxamine 5'-phosphate: step 1/1.</text>
</comment>
<keyword evidence="5" id="KW-0664">Pyridoxine biosynthesis</keyword>
<comment type="similarity">
    <text evidence="1 5">Belongs to the pyridoxamine 5'-phosphate oxidase family.</text>
</comment>
<dbReference type="PANTHER" id="PTHR10851:SF0">
    <property type="entry name" value="PYRIDOXINE-5'-PHOSPHATE OXIDASE"/>
    <property type="match status" value="1"/>
</dbReference>
<accession>A0ABM7Q671</accession>
<feature type="binding site" evidence="5">
    <location>
        <position position="120"/>
    </location>
    <ligand>
        <name>substrate</name>
    </ligand>
</feature>
<comment type="function">
    <text evidence="5">Catalyzes the oxidation of either pyridoxine 5'-phosphate (PNP) or pyridoxamine 5'-phosphate (PMP) into pyridoxal 5'-phosphate (PLP).</text>
</comment>
<feature type="binding site" evidence="5">
    <location>
        <position position="124"/>
    </location>
    <ligand>
        <name>substrate</name>
    </ligand>
</feature>
<feature type="binding site" evidence="5">
    <location>
        <begin position="52"/>
        <end position="57"/>
    </location>
    <ligand>
        <name>FMN</name>
        <dbReference type="ChEBI" id="CHEBI:58210"/>
    </ligand>
</feature>
<feature type="binding site" evidence="5">
    <location>
        <position position="74"/>
    </location>
    <ligand>
        <name>FMN</name>
        <dbReference type="ChEBI" id="CHEBI:58210"/>
    </ligand>
</feature>
<dbReference type="PIRSF" id="PIRSF000190">
    <property type="entry name" value="Pyd_amn-ph_oxd"/>
    <property type="match status" value="1"/>
</dbReference>
<dbReference type="EC" id="1.4.3.5" evidence="5"/>
<protein>
    <recommendedName>
        <fullName evidence="5">Pyridoxine/pyridoxamine 5'-phosphate oxidase</fullName>
        <ecNumber evidence="5">1.4.3.5</ecNumber>
    </recommendedName>
    <alternativeName>
        <fullName evidence="5">PNP/PMP oxidase</fullName>
        <shortName evidence="5">PNPOx</shortName>
    </alternativeName>
    <alternativeName>
        <fullName evidence="5">Pyridoxal 5'-phosphate synthase</fullName>
    </alternativeName>
</protein>
<comment type="catalytic activity">
    <reaction evidence="5">
        <text>pyridoxine 5'-phosphate + O2 = pyridoxal 5'-phosphate + H2O2</text>
        <dbReference type="Rhea" id="RHEA:15149"/>
        <dbReference type="ChEBI" id="CHEBI:15379"/>
        <dbReference type="ChEBI" id="CHEBI:16240"/>
        <dbReference type="ChEBI" id="CHEBI:58589"/>
        <dbReference type="ChEBI" id="CHEBI:597326"/>
        <dbReference type="EC" id="1.4.3.5"/>
    </reaction>
</comment>
<keyword evidence="9" id="KW-1185">Reference proteome</keyword>
<dbReference type="EMBL" id="AP024545">
    <property type="protein sequence ID" value="BCT92813.1"/>
    <property type="molecule type" value="Genomic_DNA"/>
</dbReference>
<evidence type="ECO:0000256" key="1">
    <source>
        <dbReference type="ARBA" id="ARBA00007301"/>
    </source>
</evidence>
<dbReference type="NCBIfam" id="TIGR00558">
    <property type="entry name" value="pdxH"/>
    <property type="match status" value="1"/>
</dbReference>
<dbReference type="PANTHER" id="PTHR10851">
    <property type="entry name" value="PYRIDOXINE-5-PHOSPHATE OXIDASE"/>
    <property type="match status" value="1"/>
</dbReference>
<sequence>MPAMHPTPHTPLPQAVLDAFDALFDEAAVAGEPDRTAMTVATATPDGAPSARTVLLKAHDARGFVFYTHLDGRKGRDLQANPRAALLFHWPRVRHGVQVRIEGDVVVVDDAEADAYFASRPRGSQIGAWASLQSETLHARATFEARLDEAEHRFAGRDVPRPPRWTGFRVVPHAVEFWYGAEFRLHERQLFERGADGQWSQRMLYP</sequence>
<feature type="binding site" evidence="5">
    <location>
        <position position="178"/>
    </location>
    <ligand>
        <name>FMN</name>
        <dbReference type="ChEBI" id="CHEBI:58210"/>
    </ligand>
</feature>
<dbReference type="Gene3D" id="2.30.110.10">
    <property type="entry name" value="Electron Transport, Fmn-binding Protein, Chain A"/>
    <property type="match status" value="1"/>
</dbReference>
<comment type="subunit">
    <text evidence="5">Homodimer.</text>
</comment>
<dbReference type="Pfam" id="PF01243">
    <property type="entry name" value="PNPOx_N"/>
    <property type="match status" value="1"/>
</dbReference>
<evidence type="ECO:0000259" key="6">
    <source>
        <dbReference type="Pfam" id="PF01243"/>
    </source>
</evidence>
<feature type="binding site" evidence="5">
    <location>
        <position position="188"/>
    </location>
    <ligand>
        <name>FMN</name>
        <dbReference type="ChEBI" id="CHEBI:58210"/>
    </ligand>
</feature>
<evidence type="ECO:0000256" key="2">
    <source>
        <dbReference type="ARBA" id="ARBA00022630"/>
    </source>
</evidence>
<organism evidence="8 9">
    <name type="scientific">Noviluteimonas caseinilytica</name>
    <dbReference type="NCBI Taxonomy" id="2675101"/>
    <lineage>
        <taxon>Bacteria</taxon>
        <taxon>Pseudomonadati</taxon>
        <taxon>Pseudomonadota</taxon>
        <taxon>Gammaproteobacteria</taxon>
        <taxon>Lysobacterales</taxon>
        <taxon>Lysobacteraceae</taxon>
        <taxon>Noviluteimonas</taxon>
    </lineage>
</organism>
<feature type="binding site" evidence="5">
    <location>
        <position position="116"/>
    </location>
    <ligand>
        <name>substrate</name>
    </ligand>
</feature>
<feature type="binding site" evidence="5">
    <location>
        <begin position="184"/>
        <end position="186"/>
    </location>
    <ligand>
        <name>substrate</name>
    </ligand>
</feature>
<dbReference type="InterPro" id="IPR012349">
    <property type="entry name" value="Split_barrel_FMN-bd"/>
</dbReference>
<comment type="pathway">
    <text evidence="5">Cofactor metabolism; pyridoxal 5'-phosphate salvage; pyridoxal 5'-phosphate from pyridoxine 5'-phosphate: step 1/1.</text>
</comment>
<evidence type="ECO:0000256" key="5">
    <source>
        <dbReference type="HAMAP-Rule" id="MF_01629"/>
    </source>
</evidence>
<dbReference type="InterPro" id="IPR011576">
    <property type="entry name" value="Pyridox_Oxase_N"/>
</dbReference>
<feature type="domain" description="Pyridoxamine 5'-phosphate oxidase N-terminal" evidence="6">
    <location>
        <begin position="25"/>
        <end position="151"/>
    </location>
</feature>
<dbReference type="InterPro" id="IPR000659">
    <property type="entry name" value="Pyridox_Oxase"/>
</dbReference>
<dbReference type="PROSITE" id="PS01064">
    <property type="entry name" value="PYRIDOX_OXIDASE"/>
    <property type="match status" value="1"/>
</dbReference>
<keyword evidence="3 5" id="KW-0288">FMN</keyword>
<dbReference type="HAMAP" id="MF_01629">
    <property type="entry name" value="PdxH"/>
    <property type="match status" value="1"/>
</dbReference>
<feature type="binding site" evidence="5">
    <location>
        <begin position="133"/>
        <end position="134"/>
    </location>
    <ligand>
        <name>FMN</name>
        <dbReference type="ChEBI" id="CHEBI:58210"/>
    </ligand>
</feature>
<dbReference type="InterPro" id="IPR019576">
    <property type="entry name" value="Pyridoxamine_oxidase_dimer_C"/>
</dbReference>
<comment type="cofactor">
    <cofactor evidence="5">
        <name>FMN</name>
        <dbReference type="ChEBI" id="CHEBI:58210"/>
    </cofactor>
    <text evidence="5">Binds 1 FMN per subunit.</text>
</comment>
<feature type="binding site" evidence="5">
    <location>
        <begin position="67"/>
        <end position="68"/>
    </location>
    <ligand>
        <name>FMN</name>
        <dbReference type="ChEBI" id="CHEBI:58210"/>
    </ligand>
</feature>
<proteinExistence type="inferred from homology"/>
<dbReference type="SUPFAM" id="SSF50475">
    <property type="entry name" value="FMN-binding split barrel"/>
    <property type="match status" value="1"/>
</dbReference>
<gene>
    <name evidence="5 8" type="primary">pdxH</name>
    <name evidence="8" type="ORF">LYSCAS_18370</name>
</gene>
<evidence type="ECO:0000313" key="9">
    <source>
        <dbReference type="Proteomes" id="UP000681317"/>
    </source>
</evidence>
<evidence type="ECO:0000259" key="7">
    <source>
        <dbReference type="Pfam" id="PF10590"/>
    </source>
</evidence>
<feature type="binding site" evidence="5">
    <location>
        <position position="57"/>
    </location>
    <ligand>
        <name>substrate</name>
    </ligand>
</feature>
<feature type="domain" description="Pyridoxine 5'-phosphate oxidase dimerisation C-terminal" evidence="7">
    <location>
        <begin position="165"/>
        <end position="206"/>
    </location>
</feature>